<proteinExistence type="predicted"/>
<gene>
    <name evidence="8" type="ORF">DI632_09910</name>
</gene>
<sequence>MQFLKTLFWALLVGVIVAFALNNMTMVPLKLWGSLYADVNLPLLLLVTFLAGFLPTFVALHLTRWRLRQRIAATDRTLADLHRADPPASLPADPAPVAAPVAPGAAS</sequence>
<evidence type="ECO:0000313" key="8">
    <source>
        <dbReference type="EMBL" id="PZO76837.1"/>
    </source>
</evidence>
<accession>A0A2W4Z5S2</accession>
<evidence type="ECO:0000256" key="1">
    <source>
        <dbReference type="ARBA" id="ARBA00022475"/>
    </source>
</evidence>
<feature type="compositionally biased region" description="Low complexity" evidence="5">
    <location>
        <begin position="86"/>
        <end position="107"/>
    </location>
</feature>
<keyword evidence="2 6" id="KW-0812">Transmembrane</keyword>
<dbReference type="Pfam" id="PF06305">
    <property type="entry name" value="LapA_dom"/>
    <property type="match status" value="1"/>
</dbReference>
<organism evidence="8 9">
    <name type="scientific">Sphingomonas hengshuiensis</name>
    <dbReference type="NCBI Taxonomy" id="1609977"/>
    <lineage>
        <taxon>Bacteria</taxon>
        <taxon>Pseudomonadati</taxon>
        <taxon>Pseudomonadota</taxon>
        <taxon>Alphaproteobacteria</taxon>
        <taxon>Sphingomonadales</taxon>
        <taxon>Sphingomonadaceae</taxon>
        <taxon>Sphingomonas</taxon>
    </lineage>
</organism>
<evidence type="ECO:0000256" key="5">
    <source>
        <dbReference type="SAM" id="MobiDB-lite"/>
    </source>
</evidence>
<feature type="region of interest" description="Disordered" evidence="5">
    <location>
        <begin position="83"/>
        <end position="107"/>
    </location>
</feature>
<dbReference type="Proteomes" id="UP000248614">
    <property type="component" value="Unassembled WGS sequence"/>
</dbReference>
<evidence type="ECO:0000256" key="3">
    <source>
        <dbReference type="ARBA" id="ARBA00022989"/>
    </source>
</evidence>
<name>A0A2W4Z5S2_9SPHN</name>
<evidence type="ECO:0000256" key="6">
    <source>
        <dbReference type="SAM" id="Phobius"/>
    </source>
</evidence>
<evidence type="ECO:0000313" key="9">
    <source>
        <dbReference type="Proteomes" id="UP000248614"/>
    </source>
</evidence>
<keyword evidence="4 6" id="KW-0472">Membrane</keyword>
<dbReference type="GO" id="GO:0005886">
    <property type="term" value="C:plasma membrane"/>
    <property type="evidence" value="ECO:0007669"/>
    <property type="project" value="InterPro"/>
</dbReference>
<dbReference type="InterPro" id="IPR010445">
    <property type="entry name" value="LapA_dom"/>
</dbReference>
<reference evidence="8 9" key="1">
    <citation type="submission" date="2017-08" db="EMBL/GenBank/DDBJ databases">
        <title>Infants hospitalized years apart are colonized by the same room-sourced microbial strains.</title>
        <authorList>
            <person name="Brooks B."/>
            <person name="Olm M.R."/>
            <person name="Firek B.A."/>
            <person name="Baker R."/>
            <person name="Thomas B.C."/>
            <person name="Morowitz M.J."/>
            <person name="Banfield J.F."/>
        </authorList>
    </citation>
    <scope>NUCLEOTIDE SEQUENCE [LARGE SCALE GENOMIC DNA]</scope>
    <source>
        <strain evidence="8">S2_018_000_R3_110</strain>
    </source>
</reference>
<dbReference type="AlphaFoldDB" id="A0A2W4Z5S2"/>
<keyword evidence="1" id="KW-1003">Cell membrane</keyword>
<evidence type="ECO:0000259" key="7">
    <source>
        <dbReference type="Pfam" id="PF06305"/>
    </source>
</evidence>
<feature type="transmembrane region" description="Helical" evidence="6">
    <location>
        <begin position="7"/>
        <end position="29"/>
    </location>
</feature>
<evidence type="ECO:0000256" key="2">
    <source>
        <dbReference type="ARBA" id="ARBA00022692"/>
    </source>
</evidence>
<keyword evidence="3 6" id="KW-1133">Transmembrane helix</keyword>
<dbReference type="EMBL" id="QFNF01000024">
    <property type="protein sequence ID" value="PZO76837.1"/>
    <property type="molecule type" value="Genomic_DNA"/>
</dbReference>
<feature type="transmembrane region" description="Helical" evidence="6">
    <location>
        <begin position="41"/>
        <end position="62"/>
    </location>
</feature>
<evidence type="ECO:0000256" key="4">
    <source>
        <dbReference type="ARBA" id="ARBA00023136"/>
    </source>
</evidence>
<feature type="domain" description="Lipopolysaccharide assembly protein A" evidence="7">
    <location>
        <begin position="22"/>
        <end position="82"/>
    </location>
</feature>
<comment type="caution">
    <text evidence="8">The sequence shown here is derived from an EMBL/GenBank/DDBJ whole genome shotgun (WGS) entry which is preliminary data.</text>
</comment>
<protein>
    <recommendedName>
        <fullName evidence="7">Lipopolysaccharide assembly protein A domain-containing protein</fullName>
    </recommendedName>
</protein>